<dbReference type="OrthoDB" id="6994506at2"/>
<evidence type="ECO:0000313" key="3">
    <source>
        <dbReference type="Proteomes" id="UP000198781"/>
    </source>
</evidence>
<protein>
    <submittedName>
        <fullName evidence="2">Uncharacterized protein</fullName>
    </submittedName>
</protein>
<name>A0A1G6W348_9BURK</name>
<reference evidence="2 3" key="1">
    <citation type="submission" date="2016-10" db="EMBL/GenBank/DDBJ databases">
        <authorList>
            <person name="de Groot N.N."/>
        </authorList>
    </citation>
    <scope>NUCLEOTIDE SEQUENCE [LARGE SCALE GENOMIC DNA]</scope>
    <source>
        <strain evidence="2 3">DSM 16619</strain>
    </source>
</reference>
<gene>
    <name evidence="2" type="ORF">SAMN05192589_107213</name>
</gene>
<dbReference type="Proteomes" id="UP000198781">
    <property type="component" value="Unassembled WGS sequence"/>
</dbReference>
<feature type="signal peptide" evidence="1">
    <location>
        <begin position="1"/>
        <end position="22"/>
    </location>
</feature>
<feature type="chain" id="PRO_5011786754" evidence="1">
    <location>
        <begin position="23"/>
        <end position="214"/>
    </location>
</feature>
<keyword evidence="3" id="KW-1185">Reference proteome</keyword>
<sequence length="214" mass="23339">MLKLAYMMPMAALLTAHSLVNAAEPATVGCKTVKLVLDERVTPSELDRLWASGETPATDVHAVLQLHGCNGELLDSRTLEAPLAKLDPAPLRGVRPLTVLVTVDLRAPMGSYSGPLTRPFQIDGNRLHPAQARAADGQMQPVALAQTGKAGWKKVTVRGADQFLVVRSEPHQDGQFTTRFSRYVPGPQGWRVLERSQPGLWESDGEFPARRSFP</sequence>
<evidence type="ECO:0000313" key="2">
    <source>
        <dbReference type="EMBL" id="SDD60224.1"/>
    </source>
</evidence>
<dbReference type="EMBL" id="FMZC01000007">
    <property type="protein sequence ID" value="SDD60224.1"/>
    <property type="molecule type" value="Genomic_DNA"/>
</dbReference>
<accession>A0A1G6W348</accession>
<dbReference type="AlphaFoldDB" id="A0A1G6W348"/>
<organism evidence="2 3">
    <name type="scientific">Paracidovorax valerianellae</name>
    <dbReference type="NCBI Taxonomy" id="187868"/>
    <lineage>
        <taxon>Bacteria</taxon>
        <taxon>Pseudomonadati</taxon>
        <taxon>Pseudomonadota</taxon>
        <taxon>Betaproteobacteria</taxon>
        <taxon>Burkholderiales</taxon>
        <taxon>Comamonadaceae</taxon>
        <taxon>Paracidovorax</taxon>
    </lineage>
</organism>
<proteinExistence type="predicted"/>
<dbReference type="RefSeq" id="WP_092744236.1">
    <property type="nucleotide sequence ID" value="NZ_FMZC01000007.1"/>
</dbReference>
<evidence type="ECO:0000256" key="1">
    <source>
        <dbReference type="SAM" id="SignalP"/>
    </source>
</evidence>
<keyword evidence="1" id="KW-0732">Signal</keyword>